<evidence type="ECO:0000313" key="4">
    <source>
        <dbReference type="Proteomes" id="UP001428290"/>
    </source>
</evidence>
<accession>A0ABP9X2F2</accession>
<keyword evidence="1" id="KW-0560">Oxidoreductase</keyword>
<protein>
    <submittedName>
        <fullName evidence="3">Hydrogen cyanide synthase subunit HcnC</fullName>
    </submittedName>
</protein>
<dbReference type="PANTHER" id="PTHR13847">
    <property type="entry name" value="SARCOSINE DEHYDROGENASE-RELATED"/>
    <property type="match status" value="1"/>
</dbReference>
<evidence type="ECO:0000256" key="1">
    <source>
        <dbReference type="ARBA" id="ARBA00023002"/>
    </source>
</evidence>
<dbReference type="InterPro" id="IPR006076">
    <property type="entry name" value="FAD-dep_OxRdtase"/>
</dbReference>
<name>A0ABP9X2F2_9CHLR</name>
<gene>
    <name evidence="3" type="primary">hcnC</name>
    <name evidence="3" type="ORF">Hgul01_02836</name>
</gene>
<dbReference type="Gene3D" id="3.30.9.10">
    <property type="entry name" value="D-Amino Acid Oxidase, subunit A, domain 2"/>
    <property type="match status" value="1"/>
</dbReference>
<dbReference type="PANTHER" id="PTHR13847:SF287">
    <property type="entry name" value="FAD-DEPENDENT OXIDOREDUCTASE DOMAIN-CONTAINING PROTEIN 1"/>
    <property type="match status" value="1"/>
</dbReference>
<sequence length="370" mass="40510">MSSVIIVGGGIVGCAVALELTQAGWHVTLIERDCLGSGATAAGMGHIVVMDEGEAQLKLTLFGQQLWQALTTDHPQQHEYHACGTLWVATDVEEWALVAEKAAVYQQYQIACEILDETALYAHEPALRAGLVGGLLVPNDSVIYPPKSAVYLWQQAEKQGATLVYGEVSTIQANYVQLNDGRQLSAEAIVVANGQRCIELLPELPIRAKRGQLVITERYPALIKHQLVELSYIKNAHASSGASVAFNLQPRPNGQLLIGSSRQFDRTDRQIDQPLLSQMLRKAIDYVPALADVRCLRTWTGVRAASPDGLPLIGQHPERLGLWLNVGHEGLGITTALSSARLLADQMLQRQSQLEIQPYLPRNLQQEQPQ</sequence>
<reference evidence="3 4" key="1">
    <citation type="submission" date="2024-02" db="EMBL/GenBank/DDBJ databases">
        <title>Herpetosiphon gulosus NBRC 112829.</title>
        <authorList>
            <person name="Ichikawa N."/>
            <person name="Katano-Makiyama Y."/>
            <person name="Hidaka K."/>
        </authorList>
    </citation>
    <scope>NUCLEOTIDE SEQUENCE [LARGE SCALE GENOMIC DNA]</scope>
    <source>
        <strain evidence="3 4">NBRC 112829</strain>
    </source>
</reference>
<dbReference type="Proteomes" id="UP001428290">
    <property type="component" value="Unassembled WGS sequence"/>
</dbReference>
<organism evidence="3 4">
    <name type="scientific">Herpetosiphon gulosus</name>
    <dbReference type="NCBI Taxonomy" id="1973496"/>
    <lineage>
        <taxon>Bacteria</taxon>
        <taxon>Bacillati</taxon>
        <taxon>Chloroflexota</taxon>
        <taxon>Chloroflexia</taxon>
        <taxon>Herpetosiphonales</taxon>
        <taxon>Herpetosiphonaceae</taxon>
        <taxon>Herpetosiphon</taxon>
    </lineage>
</organism>
<dbReference type="RefSeq" id="WP_345722652.1">
    <property type="nucleotide sequence ID" value="NZ_BAABRU010000009.1"/>
</dbReference>
<dbReference type="Pfam" id="PF01266">
    <property type="entry name" value="DAO"/>
    <property type="match status" value="1"/>
</dbReference>
<keyword evidence="4" id="KW-1185">Reference proteome</keyword>
<dbReference type="SUPFAM" id="SSF51905">
    <property type="entry name" value="FAD/NAD(P)-binding domain"/>
    <property type="match status" value="1"/>
</dbReference>
<evidence type="ECO:0000259" key="2">
    <source>
        <dbReference type="Pfam" id="PF01266"/>
    </source>
</evidence>
<dbReference type="InterPro" id="IPR036188">
    <property type="entry name" value="FAD/NAD-bd_sf"/>
</dbReference>
<proteinExistence type="predicted"/>
<feature type="domain" description="FAD dependent oxidoreductase" evidence="2">
    <location>
        <begin position="4"/>
        <end position="345"/>
    </location>
</feature>
<evidence type="ECO:0000313" key="3">
    <source>
        <dbReference type="EMBL" id="GAA5529033.1"/>
    </source>
</evidence>
<comment type="caution">
    <text evidence="3">The sequence shown here is derived from an EMBL/GenBank/DDBJ whole genome shotgun (WGS) entry which is preliminary data.</text>
</comment>
<dbReference type="Gene3D" id="3.50.50.60">
    <property type="entry name" value="FAD/NAD(P)-binding domain"/>
    <property type="match status" value="1"/>
</dbReference>
<dbReference type="SUPFAM" id="SSF54373">
    <property type="entry name" value="FAD-linked reductases, C-terminal domain"/>
    <property type="match status" value="1"/>
</dbReference>
<dbReference type="EMBL" id="BAABRU010000009">
    <property type="protein sequence ID" value="GAA5529033.1"/>
    <property type="molecule type" value="Genomic_DNA"/>
</dbReference>